<dbReference type="Proteomes" id="UP000190831">
    <property type="component" value="Chromosome G"/>
</dbReference>
<evidence type="ECO:0000256" key="1">
    <source>
        <dbReference type="SAM" id="MobiDB-lite"/>
    </source>
</evidence>
<proteinExistence type="predicted"/>
<sequence length="108" mass="12316">MARQKLESNRKSIRPTKITKSRGAIKKSEKIKARLKSEQLNKQSLVISDLKLVANNKGLDNKLASLNVKRLAKDHERDKQSQRAMEERKLATDNDMVKQLSAISDFTL</sequence>
<evidence type="ECO:0000313" key="3">
    <source>
        <dbReference type="Proteomes" id="UP000190831"/>
    </source>
</evidence>
<reference evidence="2 3" key="1">
    <citation type="submission" date="2016-03" db="EMBL/GenBank/DDBJ databases">
        <authorList>
            <person name="Devillers H."/>
        </authorList>
    </citation>
    <scope>NUCLEOTIDE SEQUENCE [LARGE SCALE GENOMIC DNA]</scope>
    <source>
        <strain evidence="2">CBS 6772</strain>
    </source>
</reference>
<dbReference type="OrthoDB" id="4063321at2759"/>
<organism evidence="2 3">
    <name type="scientific">Lachancea fermentati</name>
    <name type="common">Zygosaccharomyces fermentati</name>
    <dbReference type="NCBI Taxonomy" id="4955"/>
    <lineage>
        <taxon>Eukaryota</taxon>
        <taxon>Fungi</taxon>
        <taxon>Dikarya</taxon>
        <taxon>Ascomycota</taxon>
        <taxon>Saccharomycotina</taxon>
        <taxon>Saccharomycetes</taxon>
        <taxon>Saccharomycetales</taxon>
        <taxon>Saccharomycetaceae</taxon>
        <taxon>Lachancea</taxon>
    </lineage>
</organism>
<keyword evidence="3" id="KW-1185">Reference proteome</keyword>
<feature type="compositionally biased region" description="Basic residues" evidence="1">
    <location>
        <begin position="11"/>
        <end position="25"/>
    </location>
</feature>
<dbReference type="AlphaFoldDB" id="A0A1G4MGF3"/>
<dbReference type="EMBL" id="LT598486">
    <property type="protein sequence ID" value="SCW02985.1"/>
    <property type="molecule type" value="Genomic_DNA"/>
</dbReference>
<evidence type="ECO:0000313" key="2">
    <source>
        <dbReference type="EMBL" id="SCW02985.1"/>
    </source>
</evidence>
<feature type="region of interest" description="Disordered" evidence="1">
    <location>
        <begin position="73"/>
        <end position="92"/>
    </location>
</feature>
<feature type="compositionally biased region" description="Basic and acidic residues" evidence="1">
    <location>
        <begin position="1"/>
        <end position="10"/>
    </location>
</feature>
<dbReference type="OMA" id="EREHNTK"/>
<name>A0A1G4MGF3_LACFM</name>
<gene>
    <name evidence="2" type="ORF">LAFE_0G00408G</name>
</gene>
<accession>A0A1G4MGF3</accession>
<protein>
    <submittedName>
        <fullName evidence="2">LAFE_0G00408g1_1</fullName>
    </submittedName>
</protein>
<feature type="region of interest" description="Disordered" evidence="1">
    <location>
        <begin position="1"/>
        <end position="25"/>
    </location>
</feature>